<evidence type="ECO:0000313" key="2">
    <source>
        <dbReference type="EMBL" id="JAT22005.1"/>
    </source>
</evidence>
<feature type="non-terminal residue" evidence="2">
    <location>
        <position position="148"/>
    </location>
</feature>
<feature type="domain" description="DUF4550" evidence="1">
    <location>
        <begin position="71"/>
        <end position="128"/>
    </location>
</feature>
<accession>A0A1B6LE85</accession>
<name>A0A1B6LE85_9HEMI</name>
<dbReference type="AlphaFoldDB" id="A0A1B6LE85"/>
<dbReference type="Pfam" id="PF15084">
    <property type="entry name" value="DUF4550"/>
    <property type="match status" value="1"/>
</dbReference>
<sequence>MIHFTIKFLLCFTLPKAPVKKENIKKDKKAQVFKKKVNMLKSPELEELEKQLPEEEENKYTVKCTEKAREWCHIEYSFLEGVLPKVEINVVTWGEAAKVYTDNNCRAVKTVVINNNVWVFFTMIHKIVDFENFQVLQFKENPIVFKFS</sequence>
<organism evidence="2">
    <name type="scientific">Graphocephala atropunctata</name>
    <dbReference type="NCBI Taxonomy" id="36148"/>
    <lineage>
        <taxon>Eukaryota</taxon>
        <taxon>Metazoa</taxon>
        <taxon>Ecdysozoa</taxon>
        <taxon>Arthropoda</taxon>
        <taxon>Hexapoda</taxon>
        <taxon>Insecta</taxon>
        <taxon>Pterygota</taxon>
        <taxon>Neoptera</taxon>
        <taxon>Paraneoptera</taxon>
        <taxon>Hemiptera</taxon>
        <taxon>Auchenorrhyncha</taxon>
        <taxon>Membracoidea</taxon>
        <taxon>Cicadellidae</taxon>
        <taxon>Cicadellinae</taxon>
        <taxon>Cicadellini</taxon>
        <taxon>Graphocephala</taxon>
    </lineage>
</organism>
<dbReference type="InterPro" id="IPR027876">
    <property type="entry name" value="DUF4550"/>
</dbReference>
<proteinExistence type="predicted"/>
<evidence type="ECO:0000259" key="1">
    <source>
        <dbReference type="Pfam" id="PF15084"/>
    </source>
</evidence>
<reference evidence="2" key="1">
    <citation type="submission" date="2015-11" db="EMBL/GenBank/DDBJ databases">
        <title>De novo transcriptome assembly of four potential Pierce s Disease insect vectors from Arizona vineyards.</title>
        <authorList>
            <person name="Tassone E.E."/>
        </authorList>
    </citation>
    <scope>NUCLEOTIDE SEQUENCE</scope>
</reference>
<gene>
    <name evidence="2" type="ORF">g.10407</name>
</gene>
<dbReference type="EMBL" id="GEBQ01017972">
    <property type="protein sequence ID" value="JAT22005.1"/>
    <property type="molecule type" value="Transcribed_RNA"/>
</dbReference>
<protein>
    <recommendedName>
        <fullName evidence="1">DUF4550 domain-containing protein</fullName>
    </recommendedName>
</protein>